<name>A0A0R1YX53_9LACO</name>
<protein>
    <recommendedName>
        <fullName evidence="15">Branched-chain-amino-acid aminotransferase</fullName>
        <ecNumber evidence="15">2.6.1.42</ecNumber>
    </recommendedName>
</protein>
<evidence type="ECO:0000256" key="7">
    <source>
        <dbReference type="ARBA" id="ARBA00022679"/>
    </source>
</evidence>
<dbReference type="NCBIfam" id="NF009897">
    <property type="entry name" value="PRK13357.1"/>
    <property type="match status" value="1"/>
</dbReference>
<dbReference type="InterPro" id="IPR043131">
    <property type="entry name" value="BCAT-like_N"/>
</dbReference>
<comment type="cofactor">
    <cofactor evidence="1 14">
        <name>pyridoxal 5'-phosphate</name>
        <dbReference type="ChEBI" id="CHEBI:597326"/>
    </cofactor>
</comment>
<keyword evidence="8 14" id="KW-0663">Pyridoxal phosphate</keyword>
<dbReference type="UniPathway" id="UPA00047">
    <property type="reaction ID" value="UER00058"/>
</dbReference>
<evidence type="ECO:0000256" key="4">
    <source>
        <dbReference type="ARBA" id="ARBA00005072"/>
    </source>
</evidence>
<evidence type="ECO:0000256" key="1">
    <source>
        <dbReference type="ARBA" id="ARBA00001933"/>
    </source>
</evidence>
<keyword evidence="15" id="KW-0100">Branched-chain amino acid biosynthesis</keyword>
<dbReference type="PATRIC" id="fig|1423786.4.peg.678"/>
<dbReference type="InterPro" id="IPR036038">
    <property type="entry name" value="Aminotransferase-like"/>
</dbReference>
<evidence type="ECO:0000256" key="11">
    <source>
        <dbReference type="ARBA" id="ARBA00049229"/>
    </source>
</evidence>
<comment type="pathway">
    <text evidence="4 16">Amino-acid biosynthesis; L-leucine biosynthesis; L-leucine from 3-methyl-2-oxobutanoate: step 4/4.</text>
</comment>
<comment type="catalytic activity">
    <reaction evidence="9 15">
        <text>L-valine + 2-oxoglutarate = 3-methyl-2-oxobutanoate + L-glutamate</text>
        <dbReference type="Rhea" id="RHEA:24813"/>
        <dbReference type="ChEBI" id="CHEBI:11851"/>
        <dbReference type="ChEBI" id="CHEBI:16810"/>
        <dbReference type="ChEBI" id="CHEBI:29985"/>
        <dbReference type="ChEBI" id="CHEBI:57762"/>
        <dbReference type="EC" id="2.6.1.42"/>
    </reaction>
</comment>
<dbReference type="FunFam" id="3.30.470.10:FF:000004">
    <property type="entry name" value="Branched-chain-amino-acid aminotransferase"/>
    <property type="match status" value="1"/>
</dbReference>
<dbReference type="GO" id="GO:0009099">
    <property type="term" value="P:L-valine biosynthetic process"/>
    <property type="evidence" value="ECO:0007669"/>
    <property type="project" value="UniProtKB-UniPathway"/>
</dbReference>
<dbReference type="CDD" id="cd01557">
    <property type="entry name" value="BCAT_beta_family"/>
    <property type="match status" value="1"/>
</dbReference>
<keyword evidence="7 15" id="KW-0808">Transferase</keyword>
<dbReference type="UniPathway" id="UPA00049">
    <property type="reaction ID" value="UER00062"/>
</dbReference>
<dbReference type="GO" id="GO:0009098">
    <property type="term" value="P:L-leucine biosynthetic process"/>
    <property type="evidence" value="ECO:0007669"/>
    <property type="project" value="UniProtKB-UniPathway"/>
</dbReference>
<evidence type="ECO:0000256" key="16">
    <source>
        <dbReference type="RuleBase" id="RU004519"/>
    </source>
</evidence>
<dbReference type="PIRSF" id="PIRSF006468">
    <property type="entry name" value="BCAT1"/>
    <property type="match status" value="1"/>
</dbReference>
<comment type="caution">
    <text evidence="17">The sequence shown here is derived from an EMBL/GenBank/DDBJ whole genome shotgun (WGS) entry which is preliminary data.</text>
</comment>
<comment type="catalytic activity">
    <reaction evidence="11 15">
        <text>L-leucine + 2-oxoglutarate = 4-methyl-2-oxopentanoate + L-glutamate</text>
        <dbReference type="Rhea" id="RHEA:18321"/>
        <dbReference type="ChEBI" id="CHEBI:16810"/>
        <dbReference type="ChEBI" id="CHEBI:17865"/>
        <dbReference type="ChEBI" id="CHEBI:29985"/>
        <dbReference type="ChEBI" id="CHEBI:57427"/>
        <dbReference type="EC" id="2.6.1.42"/>
    </reaction>
</comment>
<evidence type="ECO:0000256" key="9">
    <source>
        <dbReference type="ARBA" id="ARBA00048212"/>
    </source>
</evidence>
<dbReference type="InterPro" id="IPR018300">
    <property type="entry name" value="Aminotrans_IV_CS"/>
</dbReference>
<dbReference type="EMBL" id="AZFZ01000016">
    <property type="protein sequence ID" value="KRM44262.1"/>
    <property type="molecule type" value="Genomic_DNA"/>
</dbReference>
<evidence type="ECO:0000256" key="15">
    <source>
        <dbReference type="RuleBase" id="RU004517"/>
    </source>
</evidence>
<dbReference type="Gene3D" id="3.20.10.10">
    <property type="entry name" value="D-amino Acid Aminotransferase, subunit A, domain 2"/>
    <property type="match status" value="1"/>
</dbReference>
<dbReference type="Gene3D" id="3.30.470.10">
    <property type="match status" value="1"/>
</dbReference>
<dbReference type="Proteomes" id="UP000051010">
    <property type="component" value="Unassembled WGS sequence"/>
</dbReference>
<dbReference type="SUPFAM" id="SSF56752">
    <property type="entry name" value="D-aminoacid aminotransferase-like PLP-dependent enzymes"/>
    <property type="match status" value="1"/>
</dbReference>
<dbReference type="InterPro" id="IPR001544">
    <property type="entry name" value="Aminotrans_IV"/>
</dbReference>
<evidence type="ECO:0000256" key="2">
    <source>
        <dbReference type="ARBA" id="ARBA00004824"/>
    </source>
</evidence>
<dbReference type="RefSeq" id="WP_008210778.1">
    <property type="nucleotide sequence ID" value="NZ_AZFZ01000016.1"/>
</dbReference>
<sequence>MAKQDVKDLDWSNLGFTYRDLPYSYNEEFKDGKWQNGGLTTKSTLTFSEAAEELHYGQEVFEGMKAYRRKDGGINLFRPDMNAKRLNNSAERLVMQTYPEDKFVEAVKAVVKANQEFVPPYGSGGSLYIRPFMVGTEPVVGVTASSTYTFHIYATPVGAYIKGLKPMPYVVSEYDRAAHAGTGQAKTAGNYAASLLAGKKAHDAGYAGELYLDPREHKYIDEFSGANFFGIGKDGKFYTPKSESILPSITKKSMLTIAKDLGLDPTETHIDINDLDQFTEAGAMGTAAVVSPVGSLTYKGNKHVFFSETKPGPVTQKLYDTLFGIQEGDVEDKYGWVVPVEL</sequence>
<dbReference type="UniPathway" id="UPA00048">
    <property type="reaction ID" value="UER00073"/>
</dbReference>
<keyword evidence="15" id="KW-0028">Amino-acid biosynthesis</keyword>
<dbReference type="GO" id="GO:0009097">
    <property type="term" value="P:isoleucine biosynthetic process"/>
    <property type="evidence" value="ECO:0007669"/>
    <property type="project" value="UniProtKB-UniPathway"/>
</dbReference>
<evidence type="ECO:0000256" key="10">
    <source>
        <dbReference type="ARBA" id="ARBA00048798"/>
    </source>
</evidence>
<evidence type="ECO:0000256" key="13">
    <source>
        <dbReference type="RuleBase" id="RU004106"/>
    </source>
</evidence>
<dbReference type="InterPro" id="IPR043132">
    <property type="entry name" value="BCAT-like_C"/>
</dbReference>
<dbReference type="PROSITE" id="PS00770">
    <property type="entry name" value="AA_TRANSFER_CLASS_4"/>
    <property type="match status" value="1"/>
</dbReference>
<dbReference type="EC" id="2.6.1.42" evidence="15"/>
<feature type="modified residue" description="N6-(pyridoxal phosphate)lysine" evidence="12">
    <location>
        <position position="186"/>
    </location>
</feature>
<organism evidence="17 18">
    <name type="scientific">Lentilactobacillus parafarraginis DSM 18390 = JCM 14109</name>
    <dbReference type="NCBI Taxonomy" id="1423786"/>
    <lineage>
        <taxon>Bacteria</taxon>
        <taxon>Bacillati</taxon>
        <taxon>Bacillota</taxon>
        <taxon>Bacilli</taxon>
        <taxon>Lactobacillales</taxon>
        <taxon>Lactobacillaceae</taxon>
        <taxon>Lentilactobacillus</taxon>
    </lineage>
</organism>
<dbReference type="GO" id="GO:0052655">
    <property type="term" value="F:L-valine-2-oxoglutarate transaminase activity"/>
    <property type="evidence" value="ECO:0007669"/>
    <property type="project" value="RHEA"/>
</dbReference>
<proteinExistence type="inferred from homology"/>
<evidence type="ECO:0000256" key="3">
    <source>
        <dbReference type="ARBA" id="ARBA00004931"/>
    </source>
</evidence>
<comment type="catalytic activity">
    <reaction evidence="10 15">
        <text>L-isoleucine + 2-oxoglutarate = (S)-3-methyl-2-oxopentanoate + L-glutamate</text>
        <dbReference type="Rhea" id="RHEA:24801"/>
        <dbReference type="ChEBI" id="CHEBI:16810"/>
        <dbReference type="ChEBI" id="CHEBI:29985"/>
        <dbReference type="ChEBI" id="CHEBI:35146"/>
        <dbReference type="ChEBI" id="CHEBI:58045"/>
        <dbReference type="EC" id="2.6.1.42"/>
    </reaction>
</comment>
<evidence type="ECO:0000256" key="5">
    <source>
        <dbReference type="ARBA" id="ARBA00009320"/>
    </source>
</evidence>
<dbReference type="PANTHER" id="PTHR42825">
    <property type="entry name" value="AMINO ACID AMINOTRANSFERASE"/>
    <property type="match status" value="1"/>
</dbReference>
<dbReference type="InterPro" id="IPR033939">
    <property type="entry name" value="BCAT_family"/>
</dbReference>
<evidence type="ECO:0000256" key="8">
    <source>
        <dbReference type="ARBA" id="ARBA00022898"/>
    </source>
</evidence>
<comment type="pathway">
    <text evidence="2 16">Amino-acid biosynthesis; L-isoleucine biosynthesis; L-isoleucine from 2-oxobutanoate: step 4/4.</text>
</comment>
<reference evidence="17 18" key="1">
    <citation type="journal article" date="2015" name="Genome Announc.">
        <title>Expanding the biotechnology potential of lactobacilli through comparative genomics of 213 strains and associated genera.</title>
        <authorList>
            <person name="Sun Z."/>
            <person name="Harris H.M."/>
            <person name="McCann A."/>
            <person name="Guo C."/>
            <person name="Argimon S."/>
            <person name="Zhang W."/>
            <person name="Yang X."/>
            <person name="Jeffery I.B."/>
            <person name="Cooney J.C."/>
            <person name="Kagawa T.F."/>
            <person name="Liu W."/>
            <person name="Song Y."/>
            <person name="Salvetti E."/>
            <person name="Wrobel A."/>
            <person name="Rasinkangas P."/>
            <person name="Parkhill J."/>
            <person name="Rea M.C."/>
            <person name="O'Sullivan O."/>
            <person name="Ritari J."/>
            <person name="Douillard F.P."/>
            <person name="Paul Ross R."/>
            <person name="Yang R."/>
            <person name="Briner A.E."/>
            <person name="Felis G.E."/>
            <person name="de Vos W.M."/>
            <person name="Barrangou R."/>
            <person name="Klaenhammer T.R."/>
            <person name="Caufield P.W."/>
            <person name="Cui Y."/>
            <person name="Zhang H."/>
            <person name="O'Toole P.W."/>
        </authorList>
    </citation>
    <scope>NUCLEOTIDE SEQUENCE [LARGE SCALE GENOMIC DNA]</scope>
    <source>
        <strain evidence="17 18">DSM 18390</strain>
    </source>
</reference>
<dbReference type="InterPro" id="IPR005786">
    <property type="entry name" value="B_amino_transII"/>
</dbReference>
<dbReference type="GO" id="GO:0052656">
    <property type="term" value="F:L-isoleucine-2-oxoglutarate transaminase activity"/>
    <property type="evidence" value="ECO:0007669"/>
    <property type="project" value="RHEA"/>
</dbReference>
<dbReference type="NCBIfam" id="TIGR01123">
    <property type="entry name" value="ilvE_II"/>
    <property type="match status" value="1"/>
</dbReference>
<comment type="similarity">
    <text evidence="5 13">Belongs to the class-IV pyridoxal-phosphate-dependent aminotransferase family.</text>
</comment>
<evidence type="ECO:0000256" key="14">
    <source>
        <dbReference type="RuleBase" id="RU004516"/>
    </source>
</evidence>
<evidence type="ECO:0000313" key="18">
    <source>
        <dbReference type="Proteomes" id="UP000051010"/>
    </source>
</evidence>
<gene>
    <name evidence="17" type="ORF">FD47_GL000643</name>
</gene>
<accession>A0A0R1YX53</accession>
<comment type="pathway">
    <text evidence="3 16">Amino-acid biosynthesis; L-valine biosynthesis; L-valine from pyruvate: step 4/4.</text>
</comment>
<evidence type="ECO:0000256" key="6">
    <source>
        <dbReference type="ARBA" id="ARBA00022576"/>
    </source>
</evidence>
<keyword evidence="6 15" id="KW-0032">Aminotransferase</keyword>
<dbReference type="AlphaFoldDB" id="A0A0R1YX53"/>
<dbReference type="Pfam" id="PF01063">
    <property type="entry name" value="Aminotran_4"/>
    <property type="match status" value="1"/>
</dbReference>
<evidence type="ECO:0000256" key="12">
    <source>
        <dbReference type="PIRSR" id="PIRSR006468-1"/>
    </source>
</evidence>
<dbReference type="PANTHER" id="PTHR42825:SF2">
    <property type="entry name" value="BRANCHED-CHAIN-AMINO-ACID AMINOTRANSFERASE 3, CHLOROPLASTIC-RELATED"/>
    <property type="match status" value="1"/>
</dbReference>
<evidence type="ECO:0000313" key="17">
    <source>
        <dbReference type="EMBL" id="KRM44262.1"/>
    </source>
</evidence>
<dbReference type="GO" id="GO:0052654">
    <property type="term" value="F:L-leucine-2-oxoglutarate transaminase activity"/>
    <property type="evidence" value="ECO:0007669"/>
    <property type="project" value="RHEA"/>
</dbReference>